<dbReference type="Proteomes" id="UP000241808">
    <property type="component" value="Unassembled WGS sequence"/>
</dbReference>
<keyword evidence="2" id="KW-1185">Reference proteome</keyword>
<dbReference type="EMBL" id="PZZL01000001">
    <property type="protein sequence ID" value="PTM61887.1"/>
    <property type="molecule type" value="Genomic_DNA"/>
</dbReference>
<protein>
    <submittedName>
        <fullName evidence="1">Uncharacterized protein</fullName>
    </submittedName>
</protein>
<dbReference type="RefSeq" id="WP_146167271.1">
    <property type="nucleotide sequence ID" value="NZ_PZZL01000001.1"/>
</dbReference>
<gene>
    <name evidence="1" type="ORF">C8P69_101559</name>
</gene>
<comment type="caution">
    <text evidence="1">The sequence shown here is derived from an EMBL/GenBank/DDBJ whole genome shotgun (WGS) entry which is preliminary data.</text>
</comment>
<organism evidence="1 2">
    <name type="scientific">Phreatobacter oligotrophus</name>
    <dbReference type="NCBI Taxonomy" id="1122261"/>
    <lineage>
        <taxon>Bacteria</taxon>
        <taxon>Pseudomonadati</taxon>
        <taxon>Pseudomonadota</taxon>
        <taxon>Alphaproteobacteria</taxon>
        <taxon>Hyphomicrobiales</taxon>
        <taxon>Phreatobacteraceae</taxon>
        <taxon>Phreatobacter</taxon>
    </lineage>
</organism>
<evidence type="ECO:0000313" key="2">
    <source>
        <dbReference type="Proteomes" id="UP000241808"/>
    </source>
</evidence>
<dbReference type="AlphaFoldDB" id="A0A2T4ZIS5"/>
<sequence length="184" mass="19807">MLIAEADRPLSGPLSHLPGIETCRRLIEAVQDTLAGQTPWHDGAAMATRIMACTKARPTEAADTGLIVAEIAKALCSYPPAVASHATEHIIATFPFRPTPAEIHTAAKARAQDLRIAAAVAERVIKAREHRSEQRRLAQAEAEEDARAIAEGRETAAQRRARVAAEARGVIDKIRAAPDNHHQA</sequence>
<proteinExistence type="predicted"/>
<name>A0A2T4ZIS5_9HYPH</name>
<reference evidence="1 2" key="1">
    <citation type="submission" date="2018-04" db="EMBL/GenBank/DDBJ databases">
        <title>Genomic Encyclopedia of Archaeal and Bacterial Type Strains, Phase II (KMG-II): from individual species to whole genera.</title>
        <authorList>
            <person name="Goeker M."/>
        </authorList>
    </citation>
    <scope>NUCLEOTIDE SEQUENCE [LARGE SCALE GENOMIC DNA]</scope>
    <source>
        <strain evidence="1 2">DSM 25521</strain>
    </source>
</reference>
<evidence type="ECO:0000313" key="1">
    <source>
        <dbReference type="EMBL" id="PTM61887.1"/>
    </source>
</evidence>
<accession>A0A2T4ZIS5</accession>